<dbReference type="EMBL" id="NPDY01000003">
    <property type="protein sequence ID" value="PJZ70437.1"/>
    <property type="molecule type" value="Genomic_DNA"/>
</dbReference>
<dbReference type="PANTHER" id="PTHR10009:SF18">
    <property type="entry name" value="PROTEIN YELLOW-LIKE PROTEIN"/>
    <property type="match status" value="1"/>
</dbReference>
<dbReference type="InterPro" id="IPR017996">
    <property type="entry name" value="MRJP/yellow-related"/>
</dbReference>
<dbReference type="RefSeq" id="WP_100713006.1">
    <property type="nucleotide sequence ID" value="NZ_NPDY01000003.1"/>
</dbReference>
<name>A0A2M9ZQR9_9LEPT</name>
<dbReference type="EMBL" id="NPDZ01000002">
    <property type="protein sequence ID" value="PJZ74273.1"/>
    <property type="molecule type" value="Genomic_DNA"/>
</dbReference>
<dbReference type="SUPFAM" id="SSF101898">
    <property type="entry name" value="NHL repeat"/>
    <property type="match status" value="1"/>
</dbReference>
<evidence type="ECO:0000256" key="2">
    <source>
        <dbReference type="ARBA" id="ARBA00022525"/>
    </source>
</evidence>
<protein>
    <recommendedName>
        <fullName evidence="7">Major royal jelly protein</fullName>
    </recommendedName>
</protein>
<comment type="subcellular location">
    <subcellularLocation>
        <location evidence="1">Secreted</location>
    </subcellularLocation>
</comment>
<dbReference type="GO" id="GO:0005576">
    <property type="term" value="C:extracellular region"/>
    <property type="evidence" value="ECO:0007669"/>
    <property type="project" value="UniProtKB-SubCell"/>
</dbReference>
<accession>A0A2M9ZQR9</accession>
<evidence type="ECO:0000313" key="6">
    <source>
        <dbReference type="Proteomes" id="UP000231990"/>
    </source>
</evidence>
<dbReference type="Proteomes" id="UP000231990">
    <property type="component" value="Unassembled WGS sequence"/>
</dbReference>
<reference evidence="5 6" key="1">
    <citation type="submission" date="2017-07" db="EMBL/GenBank/DDBJ databases">
        <title>Leptospira spp. isolated from tropical soils.</title>
        <authorList>
            <person name="Thibeaux R."/>
            <person name="Iraola G."/>
            <person name="Ferres I."/>
            <person name="Bierque E."/>
            <person name="Girault D."/>
            <person name="Soupe-Gilbert M.-E."/>
            <person name="Picardeau M."/>
            <person name="Goarant C."/>
        </authorList>
    </citation>
    <scope>NUCLEOTIDE SEQUENCE [LARGE SCALE GENOMIC DNA]</scope>
    <source>
        <strain evidence="4 6">FH1-B-B1</strain>
        <strain evidence="3 5">FH1-B-C1</strain>
    </source>
</reference>
<dbReference type="Gene3D" id="2.120.10.30">
    <property type="entry name" value="TolB, C-terminal domain"/>
    <property type="match status" value="1"/>
</dbReference>
<dbReference type="OrthoDB" id="9797664at2"/>
<evidence type="ECO:0000313" key="4">
    <source>
        <dbReference type="EMBL" id="PJZ74273.1"/>
    </source>
</evidence>
<sequence>MFKQLSPIFAIGLTVIRCQVTELEDRTTNPLFPISHMEQVVRLELPPGNISASSNGRIFFSFFPQGEPEIKVAELQNGQVIPFPDLEFQHNFDSVLSVRVDDKGRLWTLDYGNIIGTGKTKIYGFDITTKQVIHEFEFPKTLAPKDSLFNDMQIDTIRETVFITDTSPIGGDPGLVVYNIQTKTGKRILKGHPSVVGERNQIKVNGQPFQVAGVPIIFNADSIALDKNREWLYFAPFTSGSLFRAKVADLINDSLTPDQLAQKVENFAEKTMSDGISIDTNNGIYITDPEHSAITFLDENKNLKTLFKDTSLRWPDGFSYAPDGYMYLTCSALNDVFLQTKDTIKKRGPYFIHRFQVTTPGIIGR</sequence>
<comment type="caution">
    <text evidence="4">The sequence shown here is derived from an EMBL/GenBank/DDBJ whole genome shotgun (WGS) entry which is preliminary data.</text>
</comment>
<dbReference type="PANTHER" id="PTHR10009">
    <property type="entry name" value="PROTEIN YELLOW-RELATED"/>
    <property type="match status" value="1"/>
</dbReference>
<dbReference type="InterPro" id="IPR011042">
    <property type="entry name" value="6-blade_b-propeller_TolB-like"/>
</dbReference>
<dbReference type="Pfam" id="PF03022">
    <property type="entry name" value="MRJP"/>
    <property type="match status" value="1"/>
</dbReference>
<proteinExistence type="predicted"/>
<keyword evidence="2" id="KW-0964">Secreted</keyword>
<organism evidence="4 6">
    <name type="scientific">Leptospira perolatii</name>
    <dbReference type="NCBI Taxonomy" id="2023191"/>
    <lineage>
        <taxon>Bacteria</taxon>
        <taxon>Pseudomonadati</taxon>
        <taxon>Spirochaetota</taxon>
        <taxon>Spirochaetia</taxon>
        <taxon>Leptospirales</taxon>
        <taxon>Leptospiraceae</taxon>
        <taxon>Leptospira</taxon>
    </lineage>
</organism>
<dbReference type="AlphaFoldDB" id="A0A2M9ZQR9"/>
<evidence type="ECO:0000313" key="3">
    <source>
        <dbReference type="EMBL" id="PJZ70437.1"/>
    </source>
</evidence>
<evidence type="ECO:0000256" key="1">
    <source>
        <dbReference type="ARBA" id="ARBA00004613"/>
    </source>
</evidence>
<evidence type="ECO:0008006" key="7">
    <source>
        <dbReference type="Google" id="ProtNLM"/>
    </source>
</evidence>
<gene>
    <name evidence="3" type="ORF">CH360_05440</name>
    <name evidence="4" type="ORF">CH373_05020</name>
</gene>
<evidence type="ECO:0000313" key="5">
    <source>
        <dbReference type="Proteomes" id="UP000231962"/>
    </source>
</evidence>
<dbReference type="Proteomes" id="UP000231962">
    <property type="component" value="Unassembled WGS sequence"/>
</dbReference>
<keyword evidence="5" id="KW-1185">Reference proteome</keyword>